<protein>
    <recommendedName>
        <fullName evidence="3">Leucyl aminopeptidase</fullName>
    </recommendedName>
</protein>
<accession>A0A0F8YZ71</accession>
<dbReference type="InterPro" id="IPR052170">
    <property type="entry name" value="M29_Exopeptidase"/>
</dbReference>
<sequence>MSEFQRMINSAQTTLIHVMDLKKNDSVLVITDEITKNEGEAFYNAAVEYGCKAKMYSLPEKKRPLIDVPKQMKKLAEGKTIIINAFKGLADETPFRIKWVKSMLATDSIRVGHGAGITKSMMIDGPMNIDYEKMTDTAYKLIKKFDEAKLVHITAPGGTDIIINIEDRAFSTDVKINKKPYMVNLPCGEIWCGPKESEGDGIIVCDGSIGDIGKVKKPLK</sequence>
<dbReference type="PANTHER" id="PTHR34448">
    <property type="entry name" value="AMINOPEPTIDASE"/>
    <property type="match status" value="1"/>
</dbReference>
<evidence type="ECO:0000313" key="2">
    <source>
        <dbReference type="EMBL" id="KKK79175.1"/>
    </source>
</evidence>
<keyword evidence="1" id="KW-0479">Metal-binding</keyword>
<reference evidence="2" key="1">
    <citation type="journal article" date="2015" name="Nature">
        <title>Complex archaea that bridge the gap between prokaryotes and eukaryotes.</title>
        <authorList>
            <person name="Spang A."/>
            <person name="Saw J.H."/>
            <person name="Jorgensen S.L."/>
            <person name="Zaremba-Niedzwiedzka K."/>
            <person name="Martijn J."/>
            <person name="Lind A.E."/>
            <person name="van Eijk R."/>
            <person name="Schleper C."/>
            <person name="Guy L."/>
            <person name="Ettema T.J."/>
        </authorList>
    </citation>
    <scope>NUCLEOTIDE SEQUENCE</scope>
</reference>
<feature type="non-terminal residue" evidence="2">
    <location>
        <position position="220"/>
    </location>
</feature>
<dbReference type="EMBL" id="LAZR01054150">
    <property type="protein sequence ID" value="KKK79175.1"/>
    <property type="molecule type" value="Genomic_DNA"/>
</dbReference>
<gene>
    <name evidence="2" type="ORF">LCGC14_2836160</name>
</gene>
<dbReference type="GO" id="GO:0046872">
    <property type="term" value="F:metal ion binding"/>
    <property type="evidence" value="ECO:0007669"/>
    <property type="project" value="UniProtKB-KW"/>
</dbReference>
<proteinExistence type="predicted"/>
<comment type="caution">
    <text evidence="2">The sequence shown here is derived from an EMBL/GenBank/DDBJ whole genome shotgun (WGS) entry which is preliminary data.</text>
</comment>
<dbReference type="AlphaFoldDB" id="A0A0F8YZ71"/>
<dbReference type="SUPFAM" id="SSF144052">
    <property type="entry name" value="Thermophilic metalloprotease-like"/>
    <property type="match status" value="1"/>
</dbReference>
<evidence type="ECO:0000256" key="1">
    <source>
        <dbReference type="ARBA" id="ARBA00022723"/>
    </source>
</evidence>
<organism evidence="2">
    <name type="scientific">marine sediment metagenome</name>
    <dbReference type="NCBI Taxonomy" id="412755"/>
    <lineage>
        <taxon>unclassified sequences</taxon>
        <taxon>metagenomes</taxon>
        <taxon>ecological metagenomes</taxon>
    </lineage>
</organism>
<dbReference type="PANTHER" id="PTHR34448:SF1">
    <property type="entry name" value="BLL6088 PROTEIN"/>
    <property type="match status" value="1"/>
</dbReference>
<evidence type="ECO:0008006" key="3">
    <source>
        <dbReference type="Google" id="ProtNLM"/>
    </source>
</evidence>
<name>A0A0F8YZ71_9ZZZZ</name>